<dbReference type="SUPFAM" id="SSF54593">
    <property type="entry name" value="Glyoxalase/Bleomycin resistance protein/Dihydroxybiphenyl dioxygenase"/>
    <property type="match status" value="1"/>
</dbReference>
<dbReference type="EMBL" id="JBHTAI010000010">
    <property type="protein sequence ID" value="MFC7150248.1"/>
    <property type="molecule type" value="Genomic_DNA"/>
</dbReference>
<name>A0ABW2FAG9_9BACL</name>
<sequence>MALTSAFTSFNLPVKNVEQSKAFFTGLGFELNPHFPDNESSAAIVIGDNLQVMLIDQAFFNTLTERESVDTSKYAQMTIALAFESREKVDEIVNTAVSMGGKLHAEPEYHGVMYHWGFVDLDGHLWAINCMNVDAAQG</sequence>
<dbReference type="PANTHER" id="PTHR36503">
    <property type="entry name" value="BLR2520 PROTEIN"/>
    <property type="match status" value="1"/>
</dbReference>
<dbReference type="InterPro" id="IPR029068">
    <property type="entry name" value="Glyas_Bleomycin-R_OHBP_Dase"/>
</dbReference>
<dbReference type="Gene3D" id="3.10.180.10">
    <property type="entry name" value="2,3-Dihydroxybiphenyl 1,2-Dioxygenase, domain 1"/>
    <property type="match status" value="1"/>
</dbReference>
<evidence type="ECO:0000313" key="3">
    <source>
        <dbReference type="Proteomes" id="UP001596378"/>
    </source>
</evidence>
<dbReference type="InterPro" id="IPR053863">
    <property type="entry name" value="Glyoxy/Ble-like_N"/>
</dbReference>
<keyword evidence="3" id="KW-1185">Reference proteome</keyword>
<dbReference type="RefSeq" id="WP_378045885.1">
    <property type="nucleotide sequence ID" value="NZ_JBHMDN010000008.1"/>
</dbReference>
<dbReference type="Pfam" id="PF22677">
    <property type="entry name" value="Ble-like_N"/>
    <property type="match status" value="1"/>
</dbReference>
<gene>
    <name evidence="2" type="ORF">ACFQMJ_17105</name>
</gene>
<organism evidence="2 3">
    <name type="scientific">Cohnella cellulosilytica</name>
    <dbReference type="NCBI Taxonomy" id="986710"/>
    <lineage>
        <taxon>Bacteria</taxon>
        <taxon>Bacillati</taxon>
        <taxon>Bacillota</taxon>
        <taxon>Bacilli</taxon>
        <taxon>Bacillales</taxon>
        <taxon>Paenibacillaceae</taxon>
        <taxon>Cohnella</taxon>
    </lineage>
</organism>
<dbReference type="PANTHER" id="PTHR36503:SF2">
    <property type="entry name" value="BLR2408 PROTEIN"/>
    <property type="match status" value="1"/>
</dbReference>
<feature type="domain" description="VOC" evidence="1">
    <location>
        <begin position="6"/>
        <end position="131"/>
    </location>
</feature>
<accession>A0ABW2FAG9</accession>
<dbReference type="Proteomes" id="UP001596378">
    <property type="component" value="Unassembled WGS sequence"/>
</dbReference>
<comment type="caution">
    <text evidence="2">The sequence shown here is derived from an EMBL/GenBank/DDBJ whole genome shotgun (WGS) entry which is preliminary data.</text>
</comment>
<proteinExistence type="predicted"/>
<evidence type="ECO:0000259" key="1">
    <source>
        <dbReference type="PROSITE" id="PS51819"/>
    </source>
</evidence>
<dbReference type="InterPro" id="IPR037523">
    <property type="entry name" value="VOC_core"/>
</dbReference>
<dbReference type="PROSITE" id="PS51819">
    <property type="entry name" value="VOC"/>
    <property type="match status" value="1"/>
</dbReference>
<reference evidence="3" key="1">
    <citation type="journal article" date="2019" name="Int. J. Syst. Evol. Microbiol.">
        <title>The Global Catalogue of Microorganisms (GCM) 10K type strain sequencing project: providing services to taxonomists for standard genome sequencing and annotation.</title>
        <authorList>
            <consortium name="The Broad Institute Genomics Platform"/>
            <consortium name="The Broad Institute Genome Sequencing Center for Infectious Disease"/>
            <person name="Wu L."/>
            <person name="Ma J."/>
        </authorList>
    </citation>
    <scope>NUCLEOTIDE SEQUENCE [LARGE SCALE GENOMIC DNA]</scope>
    <source>
        <strain evidence="3">KCTC 12907</strain>
    </source>
</reference>
<protein>
    <submittedName>
        <fullName evidence="2">VOC family protein</fullName>
    </submittedName>
</protein>
<evidence type="ECO:0000313" key="2">
    <source>
        <dbReference type="EMBL" id="MFC7150248.1"/>
    </source>
</evidence>